<name>A0ABY6Q1S0_9ACTN</name>
<reference evidence="1" key="1">
    <citation type="journal article" date="2022" name="Front. Microbiol.">
        <title>Mirubactin C rescues the lethal effect of cell wall biosynthesis mutations in Bacillus subtilis.</title>
        <authorList>
            <person name="Kepplinger B."/>
            <person name="Wen X."/>
            <person name="Tyler A.R."/>
            <person name="Kim B.Y."/>
            <person name="Brown J."/>
            <person name="Banks P."/>
            <person name="Dashti Y."/>
            <person name="Mackenzie E.S."/>
            <person name="Wills C."/>
            <person name="Kawai Y."/>
            <person name="Waldron K.J."/>
            <person name="Allenby N.E.E."/>
            <person name="Wu L.J."/>
            <person name="Hall M.J."/>
            <person name="Errington J."/>
        </authorList>
    </citation>
    <scope>NUCLEOTIDE SEQUENCE</scope>
    <source>
        <strain evidence="1">MDA8-470</strain>
    </source>
</reference>
<protein>
    <submittedName>
        <fullName evidence="1">Uncharacterized protein</fullName>
    </submittedName>
</protein>
<organism evidence="1 2">
    <name type="scientific">Streptomyces drozdowiczii</name>
    <dbReference type="NCBI Taxonomy" id="202862"/>
    <lineage>
        <taxon>Bacteria</taxon>
        <taxon>Bacillati</taxon>
        <taxon>Actinomycetota</taxon>
        <taxon>Actinomycetes</taxon>
        <taxon>Kitasatosporales</taxon>
        <taxon>Streptomycetaceae</taxon>
        <taxon>Streptomyces</taxon>
    </lineage>
</organism>
<dbReference type="RefSeq" id="WP_265546794.1">
    <property type="nucleotide sequence ID" value="NZ_CP098740.1"/>
</dbReference>
<proteinExistence type="predicted"/>
<sequence length="128" mass="14199">MNIFAFVSTAGFFVDFGVRNPFRTKGHFRIHGARDYRKLQGDFLRGLWRFLPHRRKKASGIRKFGWLIENIGCCGKGDELGVGVVVRHEMLPPEGLTRSDGLAYACARLGVWAPGRLGVGDAPRAAAQ</sequence>
<evidence type="ECO:0000313" key="1">
    <source>
        <dbReference type="EMBL" id="UZK58225.1"/>
    </source>
</evidence>
<accession>A0ABY6Q1S0</accession>
<evidence type="ECO:0000313" key="2">
    <source>
        <dbReference type="Proteomes" id="UP001164963"/>
    </source>
</evidence>
<dbReference type="Proteomes" id="UP001164963">
    <property type="component" value="Chromosome"/>
</dbReference>
<dbReference type="EMBL" id="CP098740">
    <property type="protein sequence ID" value="UZK58225.1"/>
    <property type="molecule type" value="Genomic_DNA"/>
</dbReference>
<gene>
    <name evidence="1" type="ORF">NEH16_32825</name>
</gene>
<keyword evidence="2" id="KW-1185">Reference proteome</keyword>